<reference evidence="3" key="1">
    <citation type="journal article" date="2019" name="Int. J. Syst. Evol. Microbiol.">
        <title>The Global Catalogue of Microorganisms (GCM) 10K type strain sequencing project: providing services to taxonomists for standard genome sequencing and annotation.</title>
        <authorList>
            <consortium name="The Broad Institute Genomics Platform"/>
            <consortium name="The Broad Institute Genome Sequencing Center for Infectious Disease"/>
            <person name="Wu L."/>
            <person name="Ma J."/>
        </authorList>
    </citation>
    <scope>NUCLEOTIDE SEQUENCE [LARGE SCALE GENOMIC DNA]</scope>
    <source>
        <strain evidence="3">YIM 94188</strain>
    </source>
</reference>
<sequence length="513" mass="56537">MTPTRRSLVAATATGAGVALVASPAEAAGYRVRAYTRTKIPAPATLHALQRLTAGYTPALLRQVGAAGGFGRWFDRQLRGHYDDGWYSATARWWHSINASEADLWQRQKDGVEMFWRADANYQCWAMVRRVGSQRQVLETMAEFWEHHFHVPANGEVGPFRTSYGKTIRGLALTRFDQLLPAAVTHPAMSVYLNNANSNKSAPNENLGRELLELHTVGRGHYTEDDVKSSARILTGFRVGLWSDWKAWYDPTRHWTGPVQVMDFAHPNADPDGRAALGAYLRYLAHHPATARRIAHKLAVRFVSDSPPADLVDHLARVYLANKTAIGPVLRALVASSAFRASAGKKVRTPSEDVVATYRAIGARFTTGPSASNDSSAANAILWQSSSLGLPAFGWQRPDGRPDNGAAWSSTSRFLASLDLHYTVSGGWWPKVGVAYRRPAAWLPQPRIRFDHLVDHLSRTILGRGSTPLLLRVACEAAGCGPAAVITTGHRIVRWEMARLVTVFLDSPTHMTR</sequence>
<dbReference type="EMBL" id="JBHSNS010000001">
    <property type="protein sequence ID" value="MFC5728179.1"/>
    <property type="molecule type" value="Genomic_DNA"/>
</dbReference>
<accession>A0ABW0ZEX8</accession>
<dbReference type="InterPro" id="IPR006311">
    <property type="entry name" value="TAT_signal"/>
</dbReference>
<proteinExistence type="predicted"/>
<dbReference type="Proteomes" id="UP001596072">
    <property type="component" value="Unassembled WGS sequence"/>
</dbReference>
<evidence type="ECO:0000313" key="3">
    <source>
        <dbReference type="Proteomes" id="UP001596072"/>
    </source>
</evidence>
<feature type="chain" id="PRO_5046635528" evidence="1">
    <location>
        <begin position="28"/>
        <end position="513"/>
    </location>
</feature>
<gene>
    <name evidence="2" type="ORF">ACFPQB_04570</name>
</gene>
<feature type="signal peptide" evidence="1">
    <location>
        <begin position="1"/>
        <end position="27"/>
    </location>
</feature>
<dbReference type="Pfam" id="PF08811">
    <property type="entry name" value="DUF1800"/>
    <property type="match status" value="1"/>
</dbReference>
<keyword evidence="3" id="KW-1185">Reference proteome</keyword>
<dbReference type="RefSeq" id="WP_168798384.1">
    <property type="nucleotide sequence ID" value="NZ_JBHSNS010000001.1"/>
</dbReference>
<dbReference type="InterPro" id="IPR014917">
    <property type="entry name" value="DUF1800"/>
</dbReference>
<evidence type="ECO:0000313" key="2">
    <source>
        <dbReference type="EMBL" id="MFC5728179.1"/>
    </source>
</evidence>
<keyword evidence="1" id="KW-0732">Signal</keyword>
<name>A0ABW0ZEX8_9ACTN</name>
<dbReference type="PROSITE" id="PS51318">
    <property type="entry name" value="TAT"/>
    <property type="match status" value="1"/>
</dbReference>
<organism evidence="2 3">
    <name type="scientific">Nocardioides vastitatis</name>
    <dbReference type="NCBI Taxonomy" id="2568655"/>
    <lineage>
        <taxon>Bacteria</taxon>
        <taxon>Bacillati</taxon>
        <taxon>Actinomycetota</taxon>
        <taxon>Actinomycetes</taxon>
        <taxon>Propionibacteriales</taxon>
        <taxon>Nocardioidaceae</taxon>
        <taxon>Nocardioides</taxon>
    </lineage>
</organism>
<evidence type="ECO:0000256" key="1">
    <source>
        <dbReference type="SAM" id="SignalP"/>
    </source>
</evidence>
<protein>
    <submittedName>
        <fullName evidence="2">DUF1800 domain-containing protein</fullName>
    </submittedName>
</protein>
<comment type="caution">
    <text evidence="2">The sequence shown here is derived from an EMBL/GenBank/DDBJ whole genome shotgun (WGS) entry which is preliminary data.</text>
</comment>